<keyword evidence="2" id="KW-1185">Reference proteome</keyword>
<proteinExistence type="predicted"/>
<evidence type="ECO:0000313" key="2">
    <source>
        <dbReference type="Proteomes" id="UP000310158"/>
    </source>
</evidence>
<evidence type="ECO:0000313" key="1">
    <source>
        <dbReference type="EMBL" id="THH16755.1"/>
    </source>
</evidence>
<sequence>MLPRICRAPRASFRSQVRSYATVESPVIVAKPPLPPPTPERTEFSTLNNIVLNALAHEPSGSRTSLPQLIQQYLERSGHVLNSHLSYEPQPSDARRPNLDVTQTGDRGVHLIAHCVQEGDRHKVSLSSGFALNATGEREGESVIIRWSPLLVLPNSHSTPPLAAPDLPGARSSGTVILSGSPNKDPVVHPVTAVLSSLHRSDLLLLSKAGPSVPSLPVSPYPAQPGTAIRAHFFSDVRPQGQEGEGWEPWIGGSWAKWVRGTVLGYRDFAGREAQPGTYDSLSHLLFKPPPTAGSSGGPIIDEETGAVVGIMLGTRMDNRVEGTRGWGVPAETIFEMFSLPGLKLKR</sequence>
<accession>A0A4S4LWK1</accession>
<dbReference type="Proteomes" id="UP000310158">
    <property type="component" value="Unassembled WGS sequence"/>
</dbReference>
<protein>
    <recommendedName>
        <fullName evidence="3">Serine protease</fullName>
    </recommendedName>
</protein>
<reference evidence="1 2" key="1">
    <citation type="submission" date="2019-02" db="EMBL/GenBank/DDBJ databases">
        <title>Genome sequencing of the rare red list fungi Bondarzewia mesenterica.</title>
        <authorList>
            <person name="Buettner E."/>
            <person name="Kellner H."/>
        </authorList>
    </citation>
    <scope>NUCLEOTIDE SEQUENCE [LARGE SCALE GENOMIC DNA]</scope>
    <source>
        <strain evidence="1 2">DSM 108281</strain>
    </source>
</reference>
<organism evidence="1 2">
    <name type="scientific">Bondarzewia mesenterica</name>
    <dbReference type="NCBI Taxonomy" id="1095465"/>
    <lineage>
        <taxon>Eukaryota</taxon>
        <taxon>Fungi</taxon>
        <taxon>Dikarya</taxon>
        <taxon>Basidiomycota</taxon>
        <taxon>Agaricomycotina</taxon>
        <taxon>Agaricomycetes</taxon>
        <taxon>Russulales</taxon>
        <taxon>Bondarzewiaceae</taxon>
        <taxon>Bondarzewia</taxon>
    </lineage>
</organism>
<dbReference type="InterPro" id="IPR009003">
    <property type="entry name" value="Peptidase_S1_PA"/>
</dbReference>
<name>A0A4S4LWK1_9AGAM</name>
<dbReference type="AlphaFoldDB" id="A0A4S4LWK1"/>
<gene>
    <name evidence="1" type="ORF">EW146_g3929</name>
</gene>
<dbReference type="Pfam" id="PF13365">
    <property type="entry name" value="Trypsin_2"/>
    <property type="match status" value="1"/>
</dbReference>
<dbReference type="OrthoDB" id="10054765at2759"/>
<dbReference type="EMBL" id="SGPL01000143">
    <property type="protein sequence ID" value="THH16755.1"/>
    <property type="molecule type" value="Genomic_DNA"/>
</dbReference>
<evidence type="ECO:0008006" key="3">
    <source>
        <dbReference type="Google" id="ProtNLM"/>
    </source>
</evidence>
<comment type="caution">
    <text evidence="1">The sequence shown here is derived from an EMBL/GenBank/DDBJ whole genome shotgun (WGS) entry which is preliminary data.</text>
</comment>
<dbReference type="SUPFAM" id="SSF50494">
    <property type="entry name" value="Trypsin-like serine proteases"/>
    <property type="match status" value="1"/>
</dbReference>